<dbReference type="EMBL" id="JRLZ01000003">
    <property type="protein sequence ID" value="KGO96670.1"/>
    <property type="molecule type" value="Genomic_DNA"/>
</dbReference>
<feature type="chain" id="PRO_5004750553" evidence="1">
    <location>
        <begin position="19"/>
        <end position="141"/>
    </location>
</feature>
<keyword evidence="3" id="KW-1185">Reference proteome</keyword>
<keyword evidence="1" id="KW-0732">Signal</keyword>
<protein>
    <submittedName>
        <fullName evidence="2">Uncharacterized protein</fullName>
    </submittedName>
</protein>
<dbReference type="Proteomes" id="UP000030149">
    <property type="component" value="Unassembled WGS sequence"/>
</dbReference>
<dbReference type="RefSeq" id="WP_023572490.1">
    <property type="nucleotide sequence ID" value="NZ_AVCS01000004.1"/>
</dbReference>
<organism evidence="2 3">
    <name type="scientific">Flavobacterium enshiense DK69</name>
    <dbReference type="NCBI Taxonomy" id="1107311"/>
    <lineage>
        <taxon>Bacteria</taxon>
        <taxon>Pseudomonadati</taxon>
        <taxon>Bacteroidota</taxon>
        <taxon>Flavobacteriia</taxon>
        <taxon>Flavobacteriales</taxon>
        <taxon>Flavobacteriaceae</taxon>
        <taxon>Flavobacterium</taxon>
    </lineage>
</organism>
<evidence type="ECO:0000313" key="2">
    <source>
        <dbReference type="EMBL" id="KGO96670.1"/>
    </source>
</evidence>
<reference evidence="3" key="1">
    <citation type="submission" date="2013-09" db="EMBL/GenBank/DDBJ databases">
        <authorList>
            <person name="Zeng Z."/>
            <person name="Chen C."/>
        </authorList>
    </citation>
    <scope>NUCLEOTIDE SEQUENCE [LARGE SCALE GENOMIC DNA]</scope>
    <source>
        <strain evidence="3">DK69</strain>
    </source>
</reference>
<comment type="caution">
    <text evidence="2">The sequence shown here is derived from an EMBL/GenBank/DDBJ whole genome shotgun (WGS) entry which is preliminary data.</text>
</comment>
<feature type="signal peptide" evidence="1">
    <location>
        <begin position="1"/>
        <end position="18"/>
    </location>
</feature>
<gene>
    <name evidence="2" type="ORF">Q767_02875</name>
</gene>
<accession>V6SEI7</accession>
<reference evidence="2 3" key="2">
    <citation type="journal article" date="2015" name="Stand. Genomic Sci.">
        <title>High quality draft genomic sequence of Flavobacterium enshiense DK69(T) and comparison among Flavobacterium genomes.</title>
        <authorList>
            <person name="Zeng Z."/>
            <person name="Chen C."/>
            <person name="Du H."/>
            <person name="Wang G."/>
            <person name="Li M."/>
        </authorList>
    </citation>
    <scope>NUCLEOTIDE SEQUENCE [LARGE SCALE GENOMIC DNA]</scope>
    <source>
        <strain evidence="2 3">DK69</strain>
    </source>
</reference>
<evidence type="ECO:0000313" key="3">
    <source>
        <dbReference type="Proteomes" id="UP000030149"/>
    </source>
</evidence>
<name>V6SEI7_9FLAO</name>
<sequence length="141" mass="16511">MKKITLLCVLLFPLLSFSQDGKAVDINIKLFESLENMRKFYPDIQKSYKVKELVDEKTKQGYAEFLPAQSNDEYTYYSFTFKEGKFYLSYSIGNALSLDAVIEVFANHFIRTDKIISKENKTLVYYDGSKKVYEETYKIPQ</sequence>
<evidence type="ECO:0000256" key="1">
    <source>
        <dbReference type="SAM" id="SignalP"/>
    </source>
</evidence>
<dbReference type="AlphaFoldDB" id="V6SEI7"/>
<proteinExistence type="predicted"/>
<dbReference type="PATRIC" id="fig|1107311.3.peg.425"/>